<evidence type="ECO:0000256" key="2">
    <source>
        <dbReference type="ARBA" id="ARBA00022898"/>
    </source>
</evidence>
<dbReference type="EMBL" id="OA598643">
    <property type="protein sequence ID" value="CAD7207342.1"/>
    <property type="molecule type" value="Genomic_DNA"/>
</dbReference>
<dbReference type="InterPro" id="IPR010977">
    <property type="entry name" value="Aromatic_deC"/>
</dbReference>
<dbReference type="SUPFAM" id="SSF53383">
    <property type="entry name" value="PLP-dependent transferases"/>
    <property type="match status" value="1"/>
</dbReference>
<proteinExistence type="inferred from homology"/>
<dbReference type="InterPro" id="IPR015424">
    <property type="entry name" value="PyrdxlP-dep_Trfase"/>
</dbReference>
<reference evidence="5" key="1">
    <citation type="submission" date="2020-11" db="EMBL/GenBank/DDBJ databases">
        <authorList>
            <person name="Tran Van P."/>
        </authorList>
    </citation>
    <scope>NUCLEOTIDE SEQUENCE</scope>
</reference>
<evidence type="ECO:0000256" key="4">
    <source>
        <dbReference type="RuleBase" id="RU000382"/>
    </source>
</evidence>
<dbReference type="InterPro" id="IPR015421">
    <property type="entry name" value="PyrdxlP-dep_Trfase_major"/>
</dbReference>
<dbReference type="PANTHER" id="PTHR11999">
    <property type="entry name" value="GROUP II PYRIDOXAL-5-PHOSPHATE DECARBOXYLASE"/>
    <property type="match status" value="1"/>
</dbReference>
<protein>
    <recommendedName>
        <fullName evidence="6">Dopa decarboxylase</fullName>
    </recommendedName>
</protein>
<dbReference type="Pfam" id="PF00282">
    <property type="entry name" value="Pyridoxal_deC"/>
    <property type="match status" value="1"/>
</dbReference>
<dbReference type="GO" id="GO:0019752">
    <property type="term" value="P:carboxylic acid metabolic process"/>
    <property type="evidence" value="ECO:0007669"/>
    <property type="project" value="InterPro"/>
</dbReference>
<dbReference type="GO" id="GO:0030170">
    <property type="term" value="F:pyridoxal phosphate binding"/>
    <property type="evidence" value="ECO:0007669"/>
    <property type="project" value="InterPro"/>
</dbReference>
<sequence length="88" mass="9413">MTTMASPACTELEVAMMDWLGKMLDLPQQFLNSSEGPGGGVIQGSASEATLVGLLAAKERTVRRLRASNPDWDEGAIKARLVAYTSGW</sequence>
<dbReference type="GO" id="GO:0004058">
    <property type="term" value="F:aromatic-L-amino-acid decarboxylase activity"/>
    <property type="evidence" value="ECO:0007669"/>
    <property type="project" value="TreeGrafter"/>
</dbReference>
<gene>
    <name evidence="5" type="ORF">TDIB3V08_LOCUS13490</name>
</gene>
<accession>A0A7R8ZEV4</accession>
<dbReference type="AlphaFoldDB" id="A0A7R8ZEV4"/>
<dbReference type="GO" id="GO:0006584">
    <property type="term" value="P:catecholamine metabolic process"/>
    <property type="evidence" value="ECO:0007669"/>
    <property type="project" value="TreeGrafter"/>
</dbReference>
<evidence type="ECO:0000256" key="1">
    <source>
        <dbReference type="ARBA" id="ARBA00001933"/>
    </source>
</evidence>
<dbReference type="GO" id="GO:0006520">
    <property type="term" value="P:amino acid metabolic process"/>
    <property type="evidence" value="ECO:0007669"/>
    <property type="project" value="InterPro"/>
</dbReference>
<keyword evidence="2 4" id="KW-0663">Pyridoxal phosphate</keyword>
<keyword evidence="3 4" id="KW-0456">Lyase</keyword>
<evidence type="ECO:0000256" key="3">
    <source>
        <dbReference type="ARBA" id="ARBA00023239"/>
    </source>
</evidence>
<organism evidence="5">
    <name type="scientific">Timema douglasi</name>
    <name type="common">Walking stick</name>
    <dbReference type="NCBI Taxonomy" id="61478"/>
    <lineage>
        <taxon>Eukaryota</taxon>
        <taxon>Metazoa</taxon>
        <taxon>Ecdysozoa</taxon>
        <taxon>Arthropoda</taxon>
        <taxon>Hexapoda</taxon>
        <taxon>Insecta</taxon>
        <taxon>Pterygota</taxon>
        <taxon>Neoptera</taxon>
        <taxon>Polyneoptera</taxon>
        <taxon>Phasmatodea</taxon>
        <taxon>Timematodea</taxon>
        <taxon>Timematoidea</taxon>
        <taxon>Timematidae</taxon>
        <taxon>Timema</taxon>
    </lineage>
</organism>
<dbReference type="GO" id="GO:0005737">
    <property type="term" value="C:cytoplasm"/>
    <property type="evidence" value="ECO:0007669"/>
    <property type="project" value="TreeGrafter"/>
</dbReference>
<dbReference type="Gene3D" id="3.40.640.10">
    <property type="entry name" value="Type I PLP-dependent aspartate aminotransferase-like (Major domain)"/>
    <property type="match status" value="1"/>
</dbReference>
<comment type="cofactor">
    <cofactor evidence="1 4">
        <name>pyridoxal 5'-phosphate</name>
        <dbReference type="ChEBI" id="CHEBI:597326"/>
    </cofactor>
</comment>
<comment type="similarity">
    <text evidence="4">Belongs to the group II decarboxylase family.</text>
</comment>
<name>A0A7R8ZEV4_TIMDO</name>
<dbReference type="InterPro" id="IPR002129">
    <property type="entry name" value="PyrdxlP-dep_de-COase"/>
</dbReference>
<evidence type="ECO:0000313" key="5">
    <source>
        <dbReference type="EMBL" id="CAD7207342.1"/>
    </source>
</evidence>
<dbReference type="PANTHER" id="PTHR11999:SF60">
    <property type="entry name" value="3,4-DIHYDROXYPHENYLACETALDEHYDE SYNTHASE"/>
    <property type="match status" value="1"/>
</dbReference>
<dbReference type="PRINTS" id="PR00800">
    <property type="entry name" value="YHDCRBOXLASE"/>
</dbReference>
<evidence type="ECO:0008006" key="6">
    <source>
        <dbReference type="Google" id="ProtNLM"/>
    </source>
</evidence>